<gene>
    <name evidence="3" type="ORF">PV04_09937</name>
</gene>
<feature type="coiled-coil region" evidence="1">
    <location>
        <begin position="158"/>
        <end position="336"/>
    </location>
</feature>
<feature type="compositionally biased region" description="Basic and acidic residues" evidence="2">
    <location>
        <begin position="518"/>
        <end position="527"/>
    </location>
</feature>
<evidence type="ECO:0000256" key="1">
    <source>
        <dbReference type="SAM" id="Coils"/>
    </source>
</evidence>
<dbReference type="AlphaFoldDB" id="A0A0D2FSP4"/>
<evidence type="ECO:0000313" key="4">
    <source>
        <dbReference type="Proteomes" id="UP000054266"/>
    </source>
</evidence>
<organism evidence="3 4">
    <name type="scientific">Phialophora macrospora</name>
    <dbReference type="NCBI Taxonomy" id="1851006"/>
    <lineage>
        <taxon>Eukaryota</taxon>
        <taxon>Fungi</taxon>
        <taxon>Dikarya</taxon>
        <taxon>Ascomycota</taxon>
        <taxon>Pezizomycotina</taxon>
        <taxon>Eurotiomycetes</taxon>
        <taxon>Chaetothyriomycetidae</taxon>
        <taxon>Chaetothyriales</taxon>
        <taxon>Herpotrichiellaceae</taxon>
        <taxon>Phialophora</taxon>
    </lineage>
</organism>
<proteinExistence type="predicted"/>
<protein>
    <submittedName>
        <fullName evidence="3">Uncharacterized protein</fullName>
    </submittedName>
</protein>
<feature type="region of interest" description="Disordered" evidence="2">
    <location>
        <begin position="401"/>
        <end position="589"/>
    </location>
</feature>
<reference evidence="3 4" key="1">
    <citation type="submission" date="2015-01" db="EMBL/GenBank/DDBJ databases">
        <title>The Genome Sequence of Capronia semiimmersa CBS27337.</title>
        <authorList>
            <consortium name="The Broad Institute Genomics Platform"/>
            <person name="Cuomo C."/>
            <person name="de Hoog S."/>
            <person name="Gorbushina A."/>
            <person name="Stielow B."/>
            <person name="Teixiera M."/>
            <person name="Abouelleil A."/>
            <person name="Chapman S.B."/>
            <person name="Priest M."/>
            <person name="Young S.K."/>
            <person name="Wortman J."/>
            <person name="Nusbaum C."/>
            <person name="Birren B."/>
        </authorList>
    </citation>
    <scope>NUCLEOTIDE SEQUENCE [LARGE SCALE GENOMIC DNA]</scope>
    <source>
        <strain evidence="3 4">CBS 27337</strain>
    </source>
</reference>
<dbReference type="Proteomes" id="UP000054266">
    <property type="component" value="Unassembled WGS sequence"/>
</dbReference>
<dbReference type="STRING" id="5601.A0A0D2FSP4"/>
<evidence type="ECO:0000256" key="2">
    <source>
        <dbReference type="SAM" id="MobiDB-lite"/>
    </source>
</evidence>
<evidence type="ECO:0000313" key="3">
    <source>
        <dbReference type="EMBL" id="KIW63059.1"/>
    </source>
</evidence>
<dbReference type="EMBL" id="KN846962">
    <property type="protein sequence ID" value="KIW63059.1"/>
    <property type="molecule type" value="Genomic_DNA"/>
</dbReference>
<accession>A0A0D2FSP4</accession>
<keyword evidence="4" id="KW-1185">Reference proteome</keyword>
<feature type="region of interest" description="Disordered" evidence="2">
    <location>
        <begin position="345"/>
        <end position="388"/>
    </location>
</feature>
<name>A0A0D2FSP4_9EURO</name>
<dbReference type="HOGENOM" id="CLU_022827_0_0_1"/>
<feature type="coiled-coil region" evidence="1">
    <location>
        <begin position="47"/>
        <end position="123"/>
    </location>
</feature>
<keyword evidence="1" id="KW-0175">Coiled coil</keyword>
<feature type="compositionally biased region" description="Polar residues" evidence="2">
    <location>
        <begin position="453"/>
        <end position="469"/>
    </location>
</feature>
<sequence>MSYPTMEAELCCLSPNDIAQSIKTTQLELAYERALREAERIYEEERVRALRVQLLLLEHENDDLQQHVEEEEDEHRHLEDTNEELRAHLAEAEAGLQETQMDLKAQTRHLEHLRAEVVALNAASTDATRLLTEKLALARELNIIKPELEHLKSQSSTNQKLLSEKLALQREVSSLQVELETEKRAVQRIKAREESSSREDSALMTEIEDLRKELAKAQRDVLRYSSAQAETRAEMEALRKELAEAQRDALKHAVRDDSVSTVAESLRKDLAKAQREAQKTERENRKKIAEWENEKEVLEGKLDAFRNKLRSTKEQLHEAQEEIEKLQAAKMAQSAELTKARMAGQAAAANPRKRNVARFDPDITIGTPGNGGPAAKKPRVSVNVGDKSNFSITPFLNRTLSILPESPGDEDEPQKKDHKPSSRQVDGADDETPKSKGTKAKQDKAPAARKTAVFSTKSRASKPLKQTMNARADAVMQKHQLAKLVEEDSDAERDDGGVNPDENTDKENNEDTGSTAKDSTDLSEKQRPLAQRTSIFDEADNAPAPKIRSLGGGAGLSRINLKAKPVGKGKTLAEFSPLKRDRRGTSILE</sequence>